<evidence type="ECO:0000256" key="2">
    <source>
        <dbReference type="ARBA" id="ARBA00005698"/>
    </source>
</evidence>
<evidence type="ECO:0000256" key="1">
    <source>
        <dbReference type="ARBA" id="ARBA00004225"/>
    </source>
</evidence>
<evidence type="ECO:0000256" key="13">
    <source>
        <dbReference type="ARBA" id="ARBA00023136"/>
    </source>
</evidence>
<evidence type="ECO:0000256" key="5">
    <source>
        <dbReference type="ARBA" id="ARBA00022448"/>
    </source>
</evidence>
<evidence type="ECO:0000256" key="4">
    <source>
        <dbReference type="ARBA" id="ARBA00021095"/>
    </source>
</evidence>
<keyword evidence="12 17" id="KW-0496">Mitochondrion</keyword>
<comment type="subcellular location">
    <subcellularLocation>
        <location evidence="1">Mitochondrion membrane</location>
        <topology evidence="1">Multi-pass membrane protein</topology>
    </subcellularLocation>
</comment>
<evidence type="ECO:0000313" key="17">
    <source>
        <dbReference type="EMBL" id="AMA98216.1"/>
    </source>
</evidence>
<accession>A0A0X8DBN2</accession>
<feature type="transmembrane region" description="Helical" evidence="16">
    <location>
        <begin position="6"/>
        <end position="22"/>
    </location>
</feature>
<feature type="transmembrane region" description="Helical" evidence="16">
    <location>
        <begin position="125"/>
        <end position="144"/>
    </location>
</feature>
<dbReference type="AlphaFoldDB" id="A0A0X8DBN2"/>
<feature type="transmembrane region" description="Helical" evidence="16">
    <location>
        <begin position="86"/>
        <end position="105"/>
    </location>
</feature>
<evidence type="ECO:0000256" key="12">
    <source>
        <dbReference type="ARBA" id="ARBA00023128"/>
    </source>
</evidence>
<keyword evidence="11" id="KW-0520">NAD</keyword>
<geneLocation type="mitochondrion" evidence="17"/>
<feature type="transmembrane region" description="Helical" evidence="16">
    <location>
        <begin position="29"/>
        <end position="46"/>
    </location>
</feature>
<keyword evidence="10 16" id="KW-1133">Transmembrane helix</keyword>
<protein>
    <recommendedName>
        <fullName evidence="4">NADH-ubiquinone oxidoreductase chain 6</fullName>
        <ecNumber evidence="3">7.1.1.2</ecNumber>
    </recommendedName>
    <alternativeName>
        <fullName evidence="14">NADH dehydrogenase subunit 6</fullName>
    </alternativeName>
</protein>
<evidence type="ECO:0000256" key="15">
    <source>
        <dbReference type="ARBA" id="ARBA00049551"/>
    </source>
</evidence>
<organism evidence="17">
    <name type="scientific">Engaewa walpolea</name>
    <dbReference type="NCBI Taxonomy" id="552823"/>
    <lineage>
        <taxon>Eukaryota</taxon>
        <taxon>Metazoa</taxon>
        <taxon>Ecdysozoa</taxon>
        <taxon>Arthropoda</taxon>
        <taxon>Crustacea</taxon>
        <taxon>Multicrustacea</taxon>
        <taxon>Malacostraca</taxon>
        <taxon>Eumalacostraca</taxon>
        <taxon>Eucarida</taxon>
        <taxon>Decapoda</taxon>
        <taxon>Pleocyemata</taxon>
        <taxon>Astacidea</taxon>
        <taxon>Parastacoidea</taxon>
        <taxon>Parastacidae</taxon>
        <taxon>Engaewa</taxon>
    </lineage>
</organism>
<keyword evidence="5" id="KW-0813">Transport</keyword>
<gene>
    <name evidence="17" type="primary">nad6</name>
</gene>
<dbReference type="InterPro" id="IPR050269">
    <property type="entry name" value="ComplexI_Subunit6"/>
</dbReference>
<reference evidence="17" key="1">
    <citation type="submission" date="2015-10" db="EMBL/GenBank/DDBJ databases">
        <title>Complete mitochondrial genome of Engaewa walpolea.</title>
        <authorList>
            <person name="Gan H.M."/>
            <person name="Lee Y.P."/>
            <person name="Burnham Q."/>
            <person name="Austin C.M."/>
        </authorList>
    </citation>
    <scope>NUCLEOTIDE SEQUENCE</scope>
    <source>
        <strain evidence="17">COT04</strain>
    </source>
</reference>
<evidence type="ECO:0000256" key="14">
    <source>
        <dbReference type="ARBA" id="ARBA00031019"/>
    </source>
</evidence>
<proteinExistence type="inferred from homology"/>
<feature type="transmembrane region" description="Helical" evidence="16">
    <location>
        <begin position="52"/>
        <end position="74"/>
    </location>
</feature>
<dbReference type="EC" id="7.1.1.2" evidence="3"/>
<evidence type="ECO:0000256" key="7">
    <source>
        <dbReference type="ARBA" id="ARBA00022692"/>
    </source>
</evidence>
<dbReference type="EMBL" id="KT946765">
    <property type="protein sequence ID" value="AMA98216.1"/>
    <property type="molecule type" value="Genomic_DNA"/>
</dbReference>
<dbReference type="PANTHER" id="PTHR11435:SF1">
    <property type="entry name" value="NADH-UBIQUINONE OXIDOREDUCTASE CHAIN 6"/>
    <property type="match status" value="1"/>
</dbReference>
<evidence type="ECO:0000256" key="10">
    <source>
        <dbReference type="ARBA" id="ARBA00022989"/>
    </source>
</evidence>
<evidence type="ECO:0000256" key="16">
    <source>
        <dbReference type="SAM" id="Phobius"/>
    </source>
</evidence>
<keyword evidence="7 16" id="KW-0812">Transmembrane</keyword>
<keyword evidence="6" id="KW-0679">Respiratory chain</keyword>
<evidence type="ECO:0000256" key="9">
    <source>
        <dbReference type="ARBA" id="ARBA00022982"/>
    </source>
</evidence>
<name>A0A0X8DBN2_9EUCA</name>
<keyword evidence="8" id="KW-1278">Translocase</keyword>
<comment type="catalytic activity">
    <reaction evidence="15">
        <text>a ubiquinone + NADH + 5 H(+)(in) = a ubiquinol + NAD(+) + 4 H(+)(out)</text>
        <dbReference type="Rhea" id="RHEA:29091"/>
        <dbReference type="Rhea" id="RHEA-COMP:9565"/>
        <dbReference type="Rhea" id="RHEA-COMP:9566"/>
        <dbReference type="ChEBI" id="CHEBI:15378"/>
        <dbReference type="ChEBI" id="CHEBI:16389"/>
        <dbReference type="ChEBI" id="CHEBI:17976"/>
        <dbReference type="ChEBI" id="CHEBI:57540"/>
        <dbReference type="ChEBI" id="CHEBI:57945"/>
        <dbReference type="EC" id="7.1.1.2"/>
    </reaction>
</comment>
<dbReference type="GO" id="GO:0008137">
    <property type="term" value="F:NADH dehydrogenase (ubiquinone) activity"/>
    <property type="evidence" value="ECO:0007669"/>
    <property type="project" value="UniProtKB-EC"/>
</dbReference>
<dbReference type="PANTHER" id="PTHR11435">
    <property type="entry name" value="NADH UBIQUINONE OXIDOREDUCTASE SUBUNIT ND6"/>
    <property type="match status" value="1"/>
</dbReference>
<evidence type="ECO:0000256" key="3">
    <source>
        <dbReference type="ARBA" id="ARBA00012944"/>
    </source>
</evidence>
<comment type="similarity">
    <text evidence="2">Belongs to the complex I subunit 6 family.</text>
</comment>
<keyword evidence="13 16" id="KW-0472">Membrane</keyword>
<dbReference type="GO" id="GO:0031966">
    <property type="term" value="C:mitochondrial membrane"/>
    <property type="evidence" value="ECO:0007669"/>
    <property type="project" value="UniProtKB-SubCell"/>
</dbReference>
<evidence type="ECO:0000256" key="11">
    <source>
        <dbReference type="ARBA" id="ARBA00023027"/>
    </source>
</evidence>
<evidence type="ECO:0000256" key="6">
    <source>
        <dbReference type="ARBA" id="ARBA00022660"/>
    </source>
</evidence>
<keyword evidence="9" id="KW-0249">Electron transport</keyword>
<sequence>MFTLNILYFILPMIFSISLLFARLTHPLAMGIILLTQTLVVCILSGEFNPCFWFSYILFLIFMGAMLILFIYVASLASNEPFKINYIYMTLFVISMILSMLFLISDPLSSQLNVYIYMFLPPPTHTLFFFRTLFFIFRLFYHVYYSKNNFSLPKFLTLFL</sequence>
<evidence type="ECO:0000256" key="8">
    <source>
        <dbReference type="ARBA" id="ARBA00022967"/>
    </source>
</evidence>